<organism evidence="4 5">
    <name type="scientific">Steinernema glaseri</name>
    <dbReference type="NCBI Taxonomy" id="37863"/>
    <lineage>
        <taxon>Eukaryota</taxon>
        <taxon>Metazoa</taxon>
        <taxon>Ecdysozoa</taxon>
        <taxon>Nematoda</taxon>
        <taxon>Chromadorea</taxon>
        <taxon>Rhabditida</taxon>
        <taxon>Tylenchina</taxon>
        <taxon>Panagrolaimomorpha</taxon>
        <taxon>Strongyloidoidea</taxon>
        <taxon>Steinernematidae</taxon>
        <taxon>Steinernema</taxon>
    </lineage>
</organism>
<dbReference type="Proteomes" id="UP000095287">
    <property type="component" value="Unplaced"/>
</dbReference>
<keyword evidence="4" id="KW-1185">Reference proteome</keyword>
<dbReference type="PANTHER" id="PTHR22803">
    <property type="entry name" value="MANNOSE, PHOSPHOLIPASE, LECTIN RECEPTOR RELATED"/>
    <property type="match status" value="1"/>
</dbReference>
<evidence type="ECO:0000256" key="1">
    <source>
        <dbReference type="SAM" id="MobiDB-lite"/>
    </source>
</evidence>
<dbReference type="WBParaSite" id="L893_g20677.t1">
    <property type="protein sequence ID" value="L893_g20677.t1"/>
    <property type="gene ID" value="L893_g20677"/>
</dbReference>
<dbReference type="CDD" id="cd00037">
    <property type="entry name" value="CLECT"/>
    <property type="match status" value="1"/>
</dbReference>
<keyword evidence="2" id="KW-0812">Transmembrane</keyword>
<dbReference type="InterPro" id="IPR016187">
    <property type="entry name" value="CTDL_fold"/>
</dbReference>
<keyword evidence="2" id="KW-1133">Transmembrane helix</keyword>
<feature type="domain" description="C-type lectin" evidence="3">
    <location>
        <begin position="119"/>
        <end position="234"/>
    </location>
</feature>
<accession>A0A1I7YX80</accession>
<dbReference type="InterPro" id="IPR001304">
    <property type="entry name" value="C-type_lectin-like"/>
</dbReference>
<proteinExistence type="predicted"/>
<dbReference type="PROSITE" id="PS50041">
    <property type="entry name" value="C_TYPE_LECTIN_2"/>
    <property type="match status" value="1"/>
</dbReference>
<dbReference type="InterPro" id="IPR016186">
    <property type="entry name" value="C-type_lectin-like/link_sf"/>
</dbReference>
<dbReference type="SMART" id="SM00034">
    <property type="entry name" value="CLECT"/>
    <property type="match status" value="1"/>
</dbReference>
<dbReference type="InterPro" id="IPR050111">
    <property type="entry name" value="C-type_lectin/snaclec_domain"/>
</dbReference>
<keyword evidence="2" id="KW-0472">Membrane</keyword>
<dbReference type="Gene3D" id="3.10.100.10">
    <property type="entry name" value="Mannose-Binding Protein A, subunit A"/>
    <property type="match status" value="1"/>
</dbReference>
<feature type="region of interest" description="Disordered" evidence="1">
    <location>
        <begin position="28"/>
        <end position="49"/>
    </location>
</feature>
<protein>
    <submittedName>
        <fullName evidence="5">C-type lectin domain-containing protein</fullName>
    </submittedName>
</protein>
<feature type="transmembrane region" description="Helical" evidence="2">
    <location>
        <begin position="59"/>
        <end position="83"/>
    </location>
</feature>
<sequence>MNPLLAARSNKLGVPMFRYQLLQNTRPMRSKHTEKPIEETPMEEKHEDKSVKDKRKNCLLFVIFVMHFILLVLYFLLVGVFIISNSATSREHRELIHMEVTKAQKGQNLCEDGWHYLVISDHCVKSFERGLTWLEAQKSCAEQDASLASIHSTMENVILHNLFSPDGSNKTFWIGSSALNFDKKYGWIDGSPMKYHHFGSASLGWHFHCSIMVADNYFRWNNVDCDMKHFFICKKNRQ</sequence>
<evidence type="ECO:0000313" key="5">
    <source>
        <dbReference type="WBParaSite" id="L893_g20677.t1"/>
    </source>
</evidence>
<evidence type="ECO:0000313" key="4">
    <source>
        <dbReference type="Proteomes" id="UP000095287"/>
    </source>
</evidence>
<dbReference type="Pfam" id="PF00059">
    <property type="entry name" value="Lectin_C"/>
    <property type="match status" value="1"/>
</dbReference>
<reference evidence="5" key="1">
    <citation type="submission" date="2016-11" db="UniProtKB">
        <authorList>
            <consortium name="WormBaseParasite"/>
        </authorList>
    </citation>
    <scope>IDENTIFICATION</scope>
</reference>
<evidence type="ECO:0000259" key="3">
    <source>
        <dbReference type="PROSITE" id="PS50041"/>
    </source>
</evidence>
<dbReference type="AlphaFoldDB" id="A0A1I7YX80"/>
<name>A0A1I7YX80_9BILA</name>
<evidence type="ECO:0000256" key="2">
    <source>
        <dbReference type="SAM" id="Phobius"/>
    </source>
</evidence>
<feature type="compositionally biased region" description="Basic and acidic residues" evidence="1">
    <location>
        <begin position="31"/>
        <end position="49"/>
    </location>
</feature>
<dbReference type="SUPFAM" id="SSF56436">
    <property type="entry name" value="C-type lectin-like"/>
    <property type="match status" value="1"/>
</dbReference>